<gene>
    <name evidence="10" type="primary">tyrS</name>
</gene>
<evidence type="ECO:0000256" key="11">
    <source>
        <dbReference type="PROSITE-ProRule" id="PRU00182"/>
    </source>
</evidence>
<evidence type="ECO:0000256" key="5">
    <source>
        <dbReference type="ARBA" id="ARBA00022840"/>
    </source>
</evidence>
<keyword evidence="2 10" id="KW-0963">Cytoplasm</keyword>
<proteinExistence type="inferred from homology"/>
<protein>
    <recommendedName>
        <fullName evidence="10">Tyrosine--tRNA ligase</fullName>
        <ecNumber evidence="10">6.1.1.1</ecNumber>
    </recommendedName>
    <alternativeName>
        <fullName evidence="10">Tyrosyl-tRNA synthetase</fullName>
        <shortName evidence="10">TyrRS</shortName>
    </alternativeName>
</protein>
<dbReference type="CDD" id="cd00165">
    <property type="entry name" value="S4"/>
    <property type="match status" value="1"/>
</dbReference>
<dbReference type="Gene3D" id="1.10.240.10">
    <property type="entry name" value="Tyrosyl-Transfer RNA Synthetase"/>
    <property type="match status" value="1"/>
</dbReference>
<dbReference type="GO" id="GO:0003723">
    <property type="term" value="F:RNA binding"/>
    <property type="evidence" value="ECO:0007669"/>
    <property type="project" value="UniProtKB-KW"/>
</dbReference>
<dbReference type="InterPro" id="IPR024108">
    <property type="entry name" value="Tyr-tRNA-ligase_bac_2"/>
</dbReference>
<feature type="short sequence motif" description="'KMSKS' region" evidence="10">
    <location>
        <begin position="234"/>
        <end position="238"/>
    </location>
</feature>
<feature type="binding site" evidence="10">
    <location>
        <position position="237"/>
    </location>
    <ligand>
        <name>ATP</name>
        <dbReference type="ChEBI" id="CHEBI:30616"/>
    </ligand>
</feature>
<evidence type="ECO:0000256" key="9">
    <source>
        <dbReference type="ARBA" id="ARBA00048248"/>
    </source>
</evidence>
<dbReference type="SUPFAM" id="SSF52374">
    <property type="entry name" value="Nucleotidylyl transferase"/>
    <property type="match status" value="1"/>
</dbReference>
<sequence length="408" mass="44816">MSAERREVERQLERMREGAVDFIGEEELAGRLERALGEGRPLRVKLGMDPSSPDLHLGHAVVLEKLRIFQELGHTPIFLIGDFTARIGDPSGKKKTRPPLGDKEVTANAATYVSQVAKMLDADAAEIRFNSEWMDAMTPQDFVRLCSHTTVSRLLERDDFSKRYAAQTPIAVHEFLYPFVQAYDSVALEADVELGGTDQTFNLLMGREIQRAYGKAPQAVITHPLLVGTDGHEKMSKSLGNSIALLDPPEEIYGKIMSISDALLPDYVAMLPIPRNEELLSASKAVVSGAGDPLALKHELARRVVERFYDAGSSEGAADHFRRVVQERGKPTEVAQYEYSLAGAETVSLLDLVDHLGLAGSRGELRRLVSQGAVSVDDERVSDPLLALGAGSYLLKLGRRRFAQVQIG</sequence>
<comment type="similarity">
    <text evidence="10">Belongs to the class-I aminoacyl-tRNA synthetase family. TyrS type 2 subfamily.</text>
</comment>
<evidence type="ECO:0000256" key="7">
    <source>
        <dbReference type="ARBA" id="ARBA00022917"/>
    </source>
</evidence>
<dbReference type="Pfam" id="PF00579">
    <property type="entry name" value="tRNA-synt_1b"/>
    <property type="match status" value="1"/>
</dbReference>
<dbReference type="GO" id="GO:0005829">
    <property type="term" value="C:cytosol"/>
    <property type="evidence" value="ECO:0007669"/>
    <property type="project" value="TreeGrafter"/>
</dbReference>
<dbReference type="PROSITE" id="PS50889">
    <property type="entry name" value="S4"/>
    <property type="match status" value="1"/>
</dbReference>
<dbReference type="PANTHER" id="PTHR11766">
    <property type="entry name" value="TYROSYL-TRNA SYNTHETASE"/>
    <property type="match status" value="1"/>
</dbReference>
<dbReference type="InterPro" id="IPR002305">
    <property type="entry name" value="aa-tRNA-synth_Ic"/>
</dbReference>
<dbReference type="Gene3D" id="3.10.290.10">
    <property type="entry name" value="RNA-binding S4 domain"/>
    <property type="match status" value="1"/>
</dbReference>
<dbReference type="InterPro" id="IPR014729">
    <property type="entry name" value="Rossmann-like_a/b/a_fold"/>
</dbReference>
<dbReference type="PRINTS" id="PR01040">
    <property type="entry name" value="TRNASYNTHTYR"/>
</dbReference>
<reference evidence="13" key="1">
    <citation type="submission" date="2010-01" db="EMBL/GenBank/DDBJ databases">
        <title>Genome fragments of uncultured bacteria from the North Pacific subtropical Gyre.</title>
        <authorList>
            <person name="Pham V.D."/>
            <person name="Delong E.F."/>
        </authorList>
    </citation>
    <scope>NUCLEOTIDE SEQUENCE</scope>
</reference>
<dbReference type="Pfam" id="PF01479">
    <property type="entry name" value="S4"/>
    <property type="match status" value="1"/>
</dbReference>
<dbReference type="InterPro" id="IPR001412">
    <property type="entry name" value="aa-tRNA-synth_I_CS"/>
</dbReference>
<evidence type="ECO:0000256" key="2">
    <source>
        <dbReference type="ARBA" id="ARBA00022490"/>
    </source>
</evidence>
<evidence type="ECO:0000256" key="4">
    <source>
        <dbReference type="ARBA" id="ARBA00022741"/>
    </source>
</evidence>
<keyword evidence="7 10" id="KW-0648">Protein biosynthesis</keyword>
<dbReference type="InterPro" id="IPR036986">
    <property type="entry name" value="S4_RNA-bd_sf"/>
</dbReference>
<dbReference type="SUPFAM" id="SSF55174">
    <property type="entry name" value="Alpha-L RNA-binding motif"/>
    <property type="match status" value="1"/>
</dbReference>
<evidence type="ECO:0000256" key="6">
    <source>
        <dbReference type="ARBA" id="ARBA00022884"/>
    </source>
</evidence>
<organism evidence="13">
    <name type="scientific">uncultured myxobacterium HF0200_01L06</name>
    <dbReference type="NCBI Taxonomy" id="723556"/>
    <lineage>
        <taxon>Bacteria</taxon>
        <taxon>Pseudomonadati</taxon>
        <taxon>Myxococcota</taxon>
        <taxon>Myxococcia</taxon>
        <taxon>Myxococcales</taxon>
        <taxon>environmental samples</taxon>
    </lineage>
</organism>
<dbReference type="PROSITE" id="PS00178">
    <property type="entry name" value="AA_TRNA_LIGASE_I"/>
    <property type="match status" value="1"/>
</dbReference>
<evidence type="ECO:0000259" key="12">
    <source>
        <dbReference type="Pfam" id="PF01479"/>
    </source>
</evidence>
<dbReference type="FunFam" id="3.40.50.620:FF:000061">
    <property type="entry name" value="Tyrosine--tRNA ligase"/>
    <property type="match status" value="1"/>
</dbReference>
<dbReference type="InterPro" id="IPR024088">
    <property type="entry name" value="Tyr-tRNA-ligase_bac-type"/>
</dbReference>
<name>E7C3J5_9BACT</name>
<evidence type="ECO:0000256" key="10">
    <source>
        <dbReference type="HAMAP-Rule" id="MF_02007"/>
    </source>
</evidence>
<comment type="subcellular location">
    <subcellularLocation>
        <location evidence="10">Cytoplasm</location>
    </subcellularLocation>
</comment>
<comment type="function">
    <text evidence="10">Catalyzes the attachment of tyrosine to tRNA(Tyr) in a two-step reaction: tyrosine is first activated by ATP to form Tyr-AMP and then transferred to the acceptor end of tRNA(Tyr).</text>
</comment>
<comment type="subunit">
    <text evidence="1 10">Homodimer.</text>
</comment>
<keyword evidence="3 10" id="KW-0436">Ligase</keyword>
<evidence type="ECO:0000313" key="13">
    <source>
        <dbReference type="EMBL" id="ADI22019.1"/>
    </source>
</evidence>
<keyword evidence="8 10" id="KW-0030">Aminoacyl-tRNA synthetase</keyword>
<dbReference type="InterPro" id="IPR002942">
    <property type="entry name" value="S4_RNA-bd"/>
</dbReference>
<dbReference type="EMBL" id="GU567972">
    <property type="protein sequence ID" value="ADI22019.1"/>
    <property type="molecule type" value="Genomic_DNA"/>
</dbReference>
<keyword evidence="4 10" id="KW-0547">Nucleotide-binding</keyword>
<dbReference type="GO" id="GO:0005524">
    <property type="term" value="F:ATP binding"/>
    <property type="evidence" value="ECO:0007669"/>
    <property type="project" value="UniProtKB-UniRule"/>
</dbReference>
<dbReference type="Gene3D" id="3.40.50.620">
    <property type="entry name" value="HUPs"/>
    <property type="match status" value="1"/>
</dbReference>
<evidence type="ECO:0000256" key="3">
    <source>
        <dbReference type="ARBA" id="ARBA00022598"/>
    </source>
</evidence>
<feature type="domain" description="RNA-binding S4" evidence="12">
    <location>
        <begin position="349"/>
        <end position="384"/>
    </location>
</feature>
<dbReference type="GO" id="GO:0006437">
    <property type="term" value="P:tyrosyl-tRNA aminoacylation"/>
    <property type="evidence" value="ECO:0007669"/>
    <property type="project" value="UniProtKB-UniRule"/>
</dbReference>
<dbReference type="PANTHER" id="PTHR11766:SF1">
    <property type="entry name" value="TYROSINE--TRNA LIGASE"/>
    <property type="match status" value="1"/>
</dbReference>
<feature type="short sequence motif" description="'HIGH' region" evidence="10">
    <location>
        <begin position="50"/>
        <end position="59"/>
    </location>
</feature>
<evidence type="ECO:0000256" key="8">
    <source>
        <dbReference type="ARBA" id="ARBA00023146"/>
    </source>
</evidence>
<comment type="catalytic activity">
    <reaction evidence="9 10">
        <text>tRNA(Tyr) + L-tyrosine + ATP = L-tyrosyl-tRNA(Tyr) + AMP + diphosphate + H(+)</text>
        <dbReference type="Rhea" id="RHEA:10220"/>
        <dbReference type="Rhea" id="RHEA-COMP:9706"/>
        <dbReference type="Rhea" id="RHEA-COMP:9707"/>
        <dbReference type="ChEBI" id="CHEBI:15378"/>
        <dbReference type="ChEBI" id="CHEBI:30616"/>
        <dbReference type="ChEBI" id="CHEBI:33019"/>
        <dbReference type="ChEBI" id="CHEBI:58315"/>
        <dbReference type="ChEBI" id="CHEBI:78442"/>
        <dbReference type="ChEBI" id="CHEBI:78536"/>
        <dbReference type="ChEBI" id="CHEBI:456215"/>
        <dbReference type="EC" id="6.1.1.1"/>
    </reaction>
</comment>
<evidence type="ECO:0000256" key="1">
    <source>
        <dbReference type="ARBA" id="ARBA00011738"/>
    </source>
</evidence>
<dbReference type="HAMAP" id="MF_02007">
    <property type="entry name" value="Tyr_tRNA_synth_type2"/>
    <property type="match status" value="1"/>
</dbReference>
<keyword evidence="6 11" id="KW-0694">RNA-binding</keyword>
<dbReference type="InterPro" id="IPR002307">
    <property type="entry name" value="Tyr-tRNA-ligase"/>
</dbReference>
<dbReference type="NCBIfam" id="TIGR00234">
    <property type="entry name" value="tyrS"/>
    <property type="match status" value="1"/>
</dbReference>
<accession>E7C3J5</accession>
<dbReference type="EC" id="6.1.1.1" evidence="10"/>
<dbReference type="AlphaFoldDB" id="E7C3J5"/>
<dbReference type="GO" id="GO:0004831">
    <property type="term" value="F:tyrosine-tRNA ligase activity"/>
    <property type="evidence" value="ECO:0007669"/>
    <property type="project" value="UniProtKB-UniRule"/>
</dbReference>
<dbReference type="CDD" id="cd00805">
    <property type="entry name" value="TyrRS_core"/>
    <property type="match status" value="1"/>
</dbReference>
<keyword evidence="5 10" id="KW-0067">ATP-binding</keyword>